<accession>A0A150KV85</accession>
<gene>
    <name evidence="1" type="ORF">B4119_0467</name>
</gene>
<comment type="caution">
    <text evidence="1">The sequence shown here is derived from an EMBL/GenBank/DDBJ whole genome shotgun (WGS) entry which is preliminary data.</text>
</comment>
<protein>
    <submittedName>
        <fullName evidence="1">Uncharacterized protein</fullName>
    </submittedName>
</protein>
<name>A0A150KV85_9BACL</name>
<dbReference type="EMBL" id="LQYS01000142">
    <property type="protein sequence ID" value="KYD03616.1"/>
    <property type="molecule type" value="Genomic_DNA"/>
</dbReference>
<dbReference type="Proteomes" id="UP000075455">
    <property type="component" value="Unassembled WGS sequence"/>
</dbReference>
<dbReference type="AlphaFoldDB" id="A0A150KV85"/>
<dbReference type="PATRIC" id="fig|81408.3.peg.2568"/>
<reference evidence="1 2" key="1">
    <citation type="submission" date="2016-01" db="EMBL/GenBank/DDBJ databases">
        <title>Draft Genome Sequences of Seven Thermophilic Sporeformers Isolated from Foods.</title>
        <authorList>
            <person name="Berendsen E.M."/>
            <person name="Wells-Bennik M.H."/>
            <person name="Krawcyk A.O."/>
            <person name="De Jong A."/>
            <person name="Holsappel S."/>
            <person name="Eijlander R.T."/>
            <person name="Kuipers O.P."/>
        </authorList>
    </citation>
    <scope>NUCLEOTIDE SEQUENCE [LARGE SCALE GENOMIC DNA]</scope>
    <source>
        <strain evidence="1 2">B4119</strain>
    </source>
</reference>
<evidence type="ECO:0000313" key="1">
    <source>
        <dbReference type="EMBL" id="KYD03616.1"/>
    </source>
</evidence>
<sequence>MDFIARKRNIKIDPEEGAKNVSDSERIYVETYMHSTKQNHGNIPFL</sequence>
<evidence type="ECO:0000313" key="2">
    <source>
        <dbReference type="Proteomes" id="UP000075455"/>
    </source>
</evidence>
<organism evidence="1 2">
    <name type="scientific">Saccharococcus caldoxylosilyticus</name>
    <dbReference type="NCBI Taxonomy" id="81408"/>
    <lineage>
        <taxon>Bacteria</taxon>
        <taxon>Bacillati</taxon>
        <taxon>Bacillota</taxon>
        <taxon>Bacilli</taxon>
        <taxon>Bacillales</taxon>
        <taxon>Anoxybacillaceae</taxon>
        <taxon>Saccharococcus</taxon>
    </lineage>
</organism>
<proteinExistence type="predicted"/>